<name>A0A0H3A8S4_NITV4</name>
<dbReference type="HOGENOM" id="CLU_2464109_0_0_7"/>
<evidence type="ECO:0000313" key="1">
    <source>
        <dbReference type="EMBL" id="ABM28496.1"/>
    </source>
</evidence>
<protein>
    <submittedName>
        <fullName evidence="1">Uncharacterized protein</fullName>
    </submittedName>
</protein>
<dbReference type="EMBL" id="CP000527">
    <property type="protein sequence ID" value="ABM28496.1"/>
    <property type="molecule type" value="Genomic_DNA"/>
</dbReference>
<dbReference type="RefSeq" id="WP_011792293.1">
    <property type="nucleotide sequence ID" value="NC_008751.1"/>
</dbReference>
<accession>A0A0H3A8S4</accession>
<sequence length="88" mass="9486">MSAHHDPIYPDVSAVVAGLNRLVDDLSDVQTDARTAVARIMERGTRTGGGGLPRVVTLDAIALQLRWLADDVLHMQSALTGKETRHAN</sequence>
<dbReference type="Proteomes" id="UP000009173">
    <property type="component" value="Chromosome"/>
</dbReference>
<gene>
    <name evidence="1" type="ordered locus">Dvul_1478</name>
</gene>
<proteinExistence type="predicted"/>
<dbReference type="KEGG" id="dvl:Dvul_1478"/>
<evidence type="ECO:0000313" key="2">
    <source>
        <dbReference type="Proteomes" id="UP000009173"/>
    </source>
</evidence>
<reference evidence="2" key="1">
    <citation type="journal article" date="2009" name="Environ. Microbiol.">
        <title>Contribution of mobile genetic elements to Desulfovibrio vulgaris genome plasticity.</title>
        <authorList>
            <person name="Walker C.B."/>
            <person name="Stolyar S."/>
            <person name="Chivian D."/>
            <person name="Pinel N."/>
            <person name="Gabster J.A."/>
            <person name="Dehal P.S."/>
            <person name="He Z."/>
            <person name="Yang Z.K."/>
            <person name="Yen H.C."/>
            <person name="Zhou J."/>
            <person name="Wall J.D."/>
            <person name="Hazen T.C."/>
            <person name="Arkin A.P."/>
            <person name="Stahl D.A."/>
        </authorList>
    </citation>
    <scope>NUCLEOTIDE SEQUENCE [LARGE SCALE GENOMIC DNA]</scope>
    <source>
        <strain evidence="2">DP4</strain>
    </source>
</reference>
<dbReference type="AlphaFoldDB" id="A0A0H3A8S4"/>
<organism evidence="1 2">
    <name type="scientific">Nitratidesulfovibrio vulgaris (strain DP4)</name>
    <name type="common">Desulfovibrio vulgaris</name>
    <dbReference type="NCBI Taxonomy" id="391774"/>
    <lineage>
        <taxon>Bacteria</taxon>
        <taxon>Pseudomonadati</taxon>
        <taxon>Thermodesulfobacteriota</taxon>
        <taxon>Desulfovibrionia</taxon>
        <taxon>Desulfovibrionales</taxon>
        <taxon>Desulfovibrionaceae</taxon>
        <taxon>Nitratidesulfovibrio</taxon>
    </lineage>
</organism>